<accession>A0A075B3Y4</accession>
<evidence type="ECO:0000256" key="2">
    <source>
        <dbReference type="ARBA" id="ARBA00022448"/>
    </source>
</evidence>
<dbReference type="PROSITE" id="PS51313">
    <property type="entry name" value="VPS28_N"/>
    <property type="match status" value="1"/>
</dbReference>
<dbReference type="SUPFAM" id="SSF140111">
    <property type="entry name" value="Endosomal sorting complex assembly domain"/>
    <property type="match status" value="1"/>
</dbReference>
<dbReference type="Pfam" id="PF03997">
    <property type="entry name" value="VPS28"/>
    <property type="match status" value="1"/>
</dbReference>
<reference evidence="10" key="3">
    <citation type="submission" date="2018-08" db="EMBL/GenBank/DDBJ databases">
        <title>Leveraging single-cell genomics to expand the Fungal Tree of Life.</title>
        <authorList>
            <consortium name="DOE Joint Genome Institute"/>
            <person name="Ahrendt S.R."/>
            <person name="Quandt C.A."/>
            <person name="Ciobanu D."/>
            <person name="Clum A."/>
            <person name="Salamov A."/>
            <person name="Andreopoulos B."/>
            <person name="Cheng J.-F."/>
            <person name="Woyke T."/>
            <person name="Pelin A."/>
            <person name="Henrissat B."/>
            <person name="Reynolds N."/>
            <person name="Benny G.L."/>
            <person name="Smith M.E."/>
            <person name="James T.Y."/>
            <person name="Grigoriev I.V."/>
        </authorList>
    </citation>
    <scope>NUCLEOTIDE SEQUENCE</scope>
    <source>
        <strain evidence="10">CSF55</strain>
    </source>
</reference>
<protein>
    <recommendedName>
        <fullName evidence="5">Vacuolar protein sorting-associated protein 28</fullName>
    </recommendedName>
    <alternativeName>
        <fullName evidence="5">ESCRT-I complex subunit VPS28</fullName>
    </alternativeName>
</protein>
<dbReference type="SUPFAM" id="SSF140427">
    <property type="entry name" value="VPS28 C-terminal domain-like"/>
    <property type="match status" value="1"/>
</dbReference>
<dbReference type="InterPro" id="IPR017898">
    <property type="entry name" value="VPS28_N"/>
</dbReference>
<comment type="similarity">
    <text evidence="5 6">Belongs to the VPS28 family.</text>
</comment>
<dbReference type="InterPro" id="IPR038358">
    <property type="entry name" value="VPS28_N_sf"/>
</dbReference>
<keyword evidence="11" id="KW-1185">Reference proteome</keyword>
<dbReference type="GO" id="GO:0044877">
    <property type="term" value="F:protein-containing complex binding"/>
    <property type="evidence" value="ECO:0007669"/>
    <property type="project" value="EnsemblFungi"/>
</dbReference>
<dbReference type="InterPro" id="IPR017899">
    <property type="entry name" value="VPS28_C"/>
</dbReference>
<evidence type="ECO:0000313" key="10">
    <source>
        <dbReference type="EMBL" id="RKP20073.1"/>
    </source>
</evidence>
<dbReference type="Gene3D" id="1.20.120.1130">
    <property type="match status" value="1"/>
</dbReference>
<dbReference type="EMBL" id="ML005116">
    <property type="protein sequence ID" value="RKP20073.1"/>
    <property type="molecule type" value="Genomic_DNA"/>
</dbReference>
<dbReference type="PROSITE" id="PS51310">
    <property type="entry name" value="VPS28_C"/>
    <property type="match status" value="1"/>
</dbReference>
<dbReference type="GO" id="GO:0031902">
    <property type="term" value="C:late endosome membrane"/>
    <property type="evidence" value="ECO:0007669"/>
    <property type="project" value="UniProtKB-SubCell"/>
</dbReference>
<dbReference type="FunFam" id="1.20.120.1130:FF:000001">
    <property type="entry name" value="Vacuolar protein sorting-associated protein 28 homolog"/>
    <property type="match status" value="1"/>
</dbReference>
<dbReference type="PANTHER" id="PTHR12937">
    <property type="entry name" value="VACUOLAR PROTEIN SORTING 28, ISOFORM 2 VPS28"/>
    <property type="match status" value="1"/>
</dbReference>
<dbReference type="GO" id="GO:0000813">
    <property type="term" value="C:ESCRT I complex"/>
    <property type="evidence" value="ECO:0007669"/>
    <property type="project" value="UniProtKB-UniRule"/>
</dbReference>
<dbReference type="InterPro" id="IPR037202">
    <property type="entry name" value="ESCRT_assembly_dom"/>
</dbReference>
<dbReference type="InterPro" id="IPR037206">
    <property type="entry name" value="VPS28_C_sf"/>
</dbReference>
<dbReference type="HOGENOM" id="CLU_076417_1_0_1"/>
<evidence type="ECO:0000259" key="8">
    <source>
        <dbReference type="PROSITE" id="PS51313"/>
    </source>
</evidence>
<evidence type="ECO:0000256" key="4">
    <source>
        <dbReference type="ARBA" id="ARBA00022927"/>
    </source>
</evidence>
<evidence type="ECO:0000256" key="3">
    <source>
        <dbReference type="ARBA" id="ARBA00022753"/>
    </source>
</evidence>
<comment type="subcellular location">
    <subcellularLocation>
        <location evidence="1">Late endosome membrane</location>
        <topology evidence="1">Peripheral membrane protein</topology>
    </subcellularLocation>
</comment>
<evidence type="ECO:0000256" key="6">
    <source>
        <dbReference type="PROSITE-ProRule" id="PRU00642"/>
    </source>
</evidence>
<dbReference type="OrthoDB" id="2671at2759"/>
<feature type="domain" description="VPS28 N-terminal" evidence="8">
    <location>
        <begin position="1"/>
        <end position="106"/>
    </location>
</feature>
<evidence type="ECO:0000313" key="9">
    <source>
        <dbReference type="EMBL" id="EPZ35872.1"/>
    </source>
</evidence>
<sequence length="212" mass="24169">MKPAAFLKKKEIKLYDSIQERDRLEALSEIYAILVALEQLERAYIRDAVNSDAYTPACVKLIAQYKTAMNLLHSPLDLDQFSKEYKMNCPAAIKRLAIGVPASVEHTDKTDNDSAKIQYNVATTVQFFITLMDSLKLNMVAADQIHPLLSELIVSLNKLTHLPPEFEAKLSHFRLITLNKMRADEELNTSQSRQLLFDIENSYNLFTKSLMT</sequence>
<reference evidence="12" key="2">
    <citation type="journal article" date="2018" name="Nat. Microbiol.">
        <title>Leveraging single-cell genomics to expand the fungal tree of life.</title>
        <authorList>
            <person name="Ahrendt S.R."/>
            <person name="Quandt C.A."/>
            <person name="Ciobanu D."/>
            <person name="Clum A."/>
            <person name="Salamov A."/>
            <person name="Andreopoulos B."/>
            <person name="Cheng J.F."/>
            <person name="Woyke T."/>
            <person name="Pelin A."/>
            <person name="Henrissat B."/>
            <person name="Reynolds N.K."/>
            <person name="Benny G.L."/>
            <person name="Smith M.E."/>
            <person name="James T.Y."/>
            <person name="Grigoriev I.V."/>
        </authorList>
    </citation>
    <scope>NUCLEOTIDE SEQUENCE [LARGE SCALE GENOMIC DNA]</scope>
    <source>
        <strain evidence="12">CSF55</strain>
    </source>
</reference>
<dbReference type="Proteomes" id="UP000281549">
    <property type="component" value="Unassembled WGS sequence"/>
</dbReference>
<evidence type="ECO:0000259" key="7">
    <source>
        <dbReference type="PROSITE" id="PS51310"/>
    </source>
</evidence>
<keyword evidence="2 5" id="KW-0813">Transport</keyword>
<name>A0A075B3Y4_ROZAC</name>
<proteinExistence type="inferred from homology"/>
<dbReference type="InterPro" id="IPR007143">
    <property type="entry name" value="Vps28"/>
</dbReference>
<evidence type="ECO:0000313" key="11">
    <source>
        <dbReference type="Proteomes" id="UP000030755"/>
    </source>
</evidence>
<reference evidence="9 11" key="1">
    <citation type="journal article" date="2013" name="Curr. Biol.">
        <title>Shared signatures of parasitism and phylogenomics unite Cryptomycota and microsporidia.</title>
        <authorList>
            <person name="James T.Y."/>
            <person name="Pelin A."/>
            <person name="Bonen L."/>
            <person name="Ahrendt S."/>
            <person name="Sain D."/>
            <person name="Corradi N."/>
            <person name="Stajich J.E."/>
        </authorList>
    </citation>
    <scope>NUCLEOTIDE SEQUENCE [LARGE SCALE GENOMIC DNA]</scope>
    <source>
        <strain evidence="9 11">CSF55</strain>
        <strain evidence="9 11">CSF55</strain>
    </source>
</reference>
<dbReference type="PANTHER" id="PTHR12937:SF0">
    <property type="entry name" value="VACUOLAR PROTEIN SORTING-ASSOCIATED PROTEIN 28 HOMOLOG"/>
    <property type="match status" value="1"/>
</dbReference>
<gene>
    <name evidence="9" type="ORF">O9G_004157</name>
    <name evidence="10" type="ORF">ROZALSC1DRAFT_28392</name>
</gene>
<dbReference type="GO" id="GO:0006612">
    <property type="term" value="P:protein targeting to membrane"/>
    <property type="evidence" value="ECO:0007669"/>
    <property type="project" value="EnsemblFungi"/>
</dbReference>
<dbReference type="AlphaFoldDB" id="A0A075B3Y4"/>
<dbReference type="STRING" id="988480.A0A075B3Y4"/>
<dbReference type="GO" id="GO:0006623">
    <property type="term" value="P:protein targeting to vacuole"/>
    <property type="evidence" value="ECO:0007669"/>
    <property type="project" value="EnsemblFungi"/>
</dbReference>
<dbReference type="Gene3D" id="1.20.1440.200">
    <property type="match status" value="1"/>
</dbReference>
<feature type="domain" description="VPS28 C-terminal" evidence="7">
    <location>
        <begin position="116"/>
        <end position="211"/>
    </location>
</feature>
<keyword evidence="4 5" id="KW-0653">Protein transport</keyword>
<dbReference type="EMBL" id="KE560734">
    <property type="protein sequence ID" value="EPZ35872.1"/>
    <property type="molecule type" value="Genomic_DNA"/>
</dbReference>
<dbReference type="PIRSF" id="PIRSF017535">
    <property type="entry name" value="VPS28"/>
    <property type="match status" value="1"/>
</dbReference>
<dbReference type="Proteomes" id="UP000030755">
    <property type="component" value="Unassembled WGS sequence"/>
</dbReference>
<keyword evidence="3 5" id="KW-0967">Endosome</keyword>
<organism evidence="9 11">
    <name type="scientific">Rozella allomycis (strain CSF55)</name>
    <dbReference type="NCBI Taxonomy" id="988480"/>
    <lineage>
        <taxon>Eukaryota</taxon>
        <taxon>Fungi</taxon>
        <taxon>Fungi incertae sedis</taxon>
        <taxon>Cryptomycota</taxon>
        <taxon>Cryptomycota incertae sedis</taxon>
        <taxon>Rozella</taxon>
    </lineage>
</organism>
<evidence type="ECO:0000256" key="1">
    <source>
        <dbReference type="ARBA" id="ARBA00004633"/>
    </source>
</evidence>
<dbReference type="GO" id="GO:1904669">
    <property type="term" value="P:ATP export"/>
    <property type="evidence" value="ECO:0007669"/>
    <property type="project" value="EnsemblFungi"/>
</dbReference>
<comment type="function">
    <text evidence="5">Component of the ESCRT-I complex (endosomal sorting complex required for transport I), a regulator of vesicular trafficking process.</text>
</comment>
<dbReference type="OMA" id="CDEFPTV"/>
<dbReference type="GO" id="GO:0043328">
    <property type="term" value="P:protein transport to vacuole involved in ubiquitin-dependent protein catabolic process via the multivesicular body sorting pathway"/>
    <property type="evidence" value="ECO:0007669"/>
    <property type="project" value="EnsemblFungi"/>
</dbReference>
<evidence type="ECO:0000313" key="12">
    <source>
        <dbReference type="Proteomes" id="UP000281549"/>
    </source>
</evidence>
<evidence type="ECO:0000256" key="5">
    <source>
        <dbReference type="PIRNR" id="PIRNR017535"/>
    </source>
</evidence>